<feature type="coiled-coil region" evidence="1">
    <location>
        <begin position="1003"/>
        <end position="1058"/>
    </location>
</feature>
<organism evidence="3 4">
    <name type="scientific">Chironomus riparius</name>
    <dbReference type="NCBI Taxonomy" id="315576"/>
    <lineage>
        <taxon>Eukaryota</taxon>
        <taxon>Metazoa</taxon>
        <taxon>Ecdysozoa</taxon>
        <taxon>Arthropoda</taxon>
        <taxon>Hexapoda</taxon>
        <taxon>Insecta</taxon>
        <taxon>Pterygota</taxon>
        <taxon>Neoptera</taxon>
        <taxon>Endopterygota</taxon>
        <taxon>Diptera</taxon>
        <taxon>Nematocera</taxon>
        <taxon>Chironomoidea</taxon>
        <taxon>Chironomidae</taxon>
        <taxon>Chironominae</taxon>
        <taxon>Chironomus</taxon>
    </lineage>
</organism>
<proteinExistence type="predicted"/>
<evidence type="ECO:0000313" key="4">
    <source>
        <dbReference type="Proteomes" id="UP001153620"/>
    </source>
</evidence>
<feature type="compositionally biased region" description="Low complexity" evidence="2">
    <location>
        <begin position="869"/>
        <end position="880"/>
    </location>
</feature>
<feature type="compositionally biased region" description="Basic and acidic residues" evidence="2">
    <location>
        <begin position="631"/>
        <end position="644"/>
    </location>
</feature>
<name>A0A9N9RMX5_9DIPT</name>
<feature type="compositionally biased region" description="Polar residues" evidence="2">
    <location>
        <begin position="664"/>
        <end position="674"/>
    </location>
</feature>
<feature type="region of interest" description="Disordered" evidence="2">
    <location>
        <begin position="869"/>
        <end position="893"/>
    </location>
</feature>
<reference evidence="3" key="2">
    <citation type="submission" date="2022-10" db="EMBL/GenBank/DDBJ databases">
        <authorList>
            <consortium name="ENA_rothamsted_submissions"/>
            <consortium name="culmorum"/>
            <person name="King R."/>
        </authorList>
    </citation>
    <scope>NUCLEOTIDE SEQUENCE</scope>
</reference>
<feature type="region of interest" description="Disordered" evidence="2">
    <location>
        <begin position="159"/>
        <end position="254"/>
    </location>
</feature>
<feature type="region of interest" description="Disordered" evidence="2">
    <location>
        <begin position="18"/>
        <end position="78"/>
    </location>
</feature>
<keyword evidence="4" id="KW-1185">Reference proteome</keyword>
<dbReference type="OrthoDB" id="10046062at2759"/>
<feature type="region of interest" description="Disordered" evidence="2">
    <location>
        <begin position="472"/>
        <end position="531"/>
    </location>
</feature>
<feature type="compositionally biased region" description="Polar residues" evidence="2">
    <location>
        <begin position="881"/>
        <end position="893"/>
    </location>
</feature>
<dbReference type="AlphaFoldDB" id="A0A9N9RMX5"/>
<feature type="compositionally biased region" description="Low complexity" evidence="2">
    <location>
        <begin position="617"/>
        <end position="627"/>
    </location>
</feature>
<evidence type="ECO:0000313" key="3">
    <source>
        <dbReference type="EMBL" id="CAG9800047.1"/>
    </source>
</evidence>
<feature type="compositionally biased region" description="Low complexity" evidence="2">
    <location>
        <begin position="472"/>
        <end position="492"/>
    </location>
</feature>
<feature type="compositionally biased region" description="Acidic residues" evidence="2">
    <location>
        <begin position="645"/>
        <end position="658"/>
    </location>
</feature>
<feature type="region of interest" description="Disordered" evidence="2">
    <location>
        <begin position="610"/>
        <end position="675"/>
    </location>
</feature>
<feature type="compositionally biased region" description="Low complexity" evidence="2">
    <location>
        <begin position="59"/>
        <end position="78"/>
    </location>
</feature>
<keyword evidence="1" id="KW-0175">Coiled coil</keyword>
<reference evidence="3" key="1">
    <citation type="submission" date="2022-01" db="EMBL/GenBank/DDBJ databases">
        <authorList>
            <person name="King R."/>
        </authorList>
    </citation>
    <scope>NUCLEOTIDE SEQUENCE</scope>
</reference>
<feature type="compositionally biased region" description="Polar residues" evidence="2">
    <location>
        <begin position="227"/>
        <end position="254"/>
    </location>
</feature>
<feature type="compositionally biased region" description="Low complexity" evidence="2">
    <location>
        <begin position="170"/>
        <end position="180"/>
    </location>
</feature>
<evidence type="ECO:0000256" key="1">
    <source>
        <dbReference type="SAM" id="Coils"/>
    </source>
</evidence>
<dbReference type="Proteomes" id="UP001153620">
    <property type="component" value="Chromosome 1"/>
</dbReference>
<protein>
    <submittedName>
        <fullName evidence="3">Uncharacterized protein</fullName>
    </submittedName>
</protein>
<accession>A0A9N9RMX5</accession>
<evidence type="ECO:0000256" key="2">
    <source>
        <dbReference type="SAM" id="MobiDB-lite"/>
    </source>
</evidence>
<gene>
    <name evidence="3" type="ORF">CHIRRI_LOCUS3000</name>
</gene>
<dbReference type="EMBL" id="OU895877">
    <property type="protein sequence ID" value="CAG9800047.1"/>
    <property type="molecule type" value="Genomic_DNA"/>
</dbReference>
<sequence length="1105" mass="123753">MDECQNTHESFLELEKLCENSNTTMGQSESKKSSTSNKKMHGPETRGTSMSFGFKKKTFSTTSKKQQQNIANNNNVNVNREKDEKATIISNLNVINAEQNNFIITGDDNGNSTNTETIHDKEIGTARTTSPAKLQPAKRDQMLVGRSNRFGFRQNVVRPTSGITPKFNEYDNVNNNNSNNTIDKQRRSKSATPTTTQLRSNVNPQASSKSEINPMKTIAEQSEQKVIKQQNEENANINASRPTSTLSSTSQTGNANQPILLSRYTLHSTSLPRPQYPVPVSVAPSYPSFSRNSTYSPNSTRPLHSVQSKLIDTKGAKTQANLNKRGGMMTRRDESLDSGIASHDSTSDNHQNQMETSLMRRSRRRFEMVPGPSRHKFEIRDLNDYNEDSVIVPLSLPRLPTDRKEIVTEGLIRSTTSYSTDNEMDMSMSISECGSRPISFISTTSEAESYEEEKLKMDNSLSEKSYKGAIMKQSLSSKNSSTGSIKSKSSWSAGNNCGESMALKDSTSGSLNSSDEDHRNKNNNNTQSCCTRKKDIDCDEDELSSMTITAEHSSSSPSKDEKEIVNDAFLKQSQQQQQPRMGSISRKELFIQVDEVKFAETIAATQNTALLDDETSPSDSLVSSSESGDVPIKKVKERKTINEIKEEDLEDITPELDDLPSPGTPTHASNSLSLSDDVGRDDFLIDDEIADQPALMMSHNKQQNQSLSHHDDYISGAMNLSSTDGTTPTLRDISVNSHGSLRSLNRIHMHALKTINSGQSSPAMNRKVIMERSGSLDTLSPCDSIASDDLMADFDINSSLDSIERHERSVDDVYAQSETEYKFNSDRKKEYGAFFKTQPGVHRRHSSRENITSQLPLRATRLLNRRLQNNNNNINTSPLNGSESPRSLDSIRTTSARASLREHLKQRQHLNLQSQLEHSSTEDLLVDKSFRNSMLQDVASFKKQLVQLRRILQEDEDKLMMSDTLNPFEMNGHIFSNLNRASDAEITGSDKEKKDDEKNVVLTNEQIILLEDQRQELADLKRQVVFLQSQMDDKDRVIKQQQIKLEEMEKEKIKSLDTNATAQDSKNNNIETVNCATQTERLRPMSMGQDFTSRLNVGQPIGFTP</sequence>
<feature type="compositionally biased region" description="Polar residues" evidence="2">
    <location>
        <begin position="190"/>
        <end position="211"/>
    </location>
</feature>